<dbReference type="PANTHER" id="PTHR34274:SF12">
    <property type="entry name" value="PROTEIN, PUTATIVE-RELATED"/>
    <property type="match status" value="1"/>
</dbReference>
<keyword evidence="1" id="KW-0472">Membrane</keyword>
<keyword evidence="4" id="KW-1185">Reference proteome</keyword>
<sequence>MVAFVKNREFQGFFAKGCVLLHVLIAVWRFCFERKLEDLAWDWLRQAVGDLAWDLATNPLRNLDPRPWRQTHCCCARNPYPRL</sequence>
<dbReference type="EMBL" id="JBBPBK010000012">
    <property type="protein sequence ID" value="KAK9273590.1"/>
    <property type="molecule type" value="Genomic_DNA"/>
</dbReference>
<keyword evidence="1" id="KW-1133">Transmembrane helix</keyword>
<dbReference type="PANTHER" id="PTHR34274">
    <property type="entry name" value="TRANSMEMBRANE PROTEIN"/>
    <property type="match status" value="1"/>
</dbReference>
<organism evidence="3 4">
    <name type="scientific">Liquidambar formosana</name>
    <name type="common">Formosan gum</name>
    <dbReference type="NCBI Taxonomy" id="63359"/>
    <lineage>
        <taxon>Eukaryota</taxon>
        <taxon>Viridiplantae</taxon>
        <taxon>Streptophyta</taxon>
        <taxon>Embryophyta</taxon>
        <taxon>Tracheophyta</taxon>
        <taxon>Spermatophyta</taxon>
        <taxon>Magnoliopsida</taxon>
        <taxon>eudicotyledons</taxon>
        <taxon>Gunneridae</taxon>
        <taxon>Pentapetalae</taxon>
        <taxon>Saxifragales</taxon>
        <taxon>Altingiaceae</taxon>
        <taxon>Liquidambar</taxon>
    </lineage>
</organism>
<feature type="transmembrane region" description="Helical" evidence="1">
    <location>
        <begin position="12"/>
        <end position="32"/>
    </location>
</feature>
<gene>
    <name evidence="3" type="ORF">L1049_018400</name>
</gene>
<keyword evidence="1" id="KW-0812">Transmembrane</keyword>
<evidence type="ECO:0000313" key="4">
    <source>
        <dbReference type="Proteomes" id="UP001415857"/>
    </source>
</evidence>
<proteinExistence type="predicted"/>
<dbReference type="Proteomes" id="UP001415857">
    <property type="component" value="Unassembled WGS sequence"/>
</dbReference>
<comment type="caution">
    <text evidence="3">The sequence shown here is derived from an EMBL/GenBank/DDBJ whole genome shotgun (WGS) entry which is preliminary data.</text>
</comment>
<name>A0AAP0RAA5_LIQFO</name>
<protein>
    <recommendedName>
        <fullName evidence="2">DUF7865 domain-containing protein</fullName>
    </recommendedName>
</protein>
<evidence type="ECO:0000259" key="2">
    <source>
        <dbReference type="Pfam" id="PF25266"/>
    </source>
</evidence>
<evidence type="ECO:0000256" key="1">
    <source>
        <dbReference type="SAM" id="Phobius"/>
    </source>
</evidence>
<evidence type="ECO:0000313" key="3">
    <source>
        <dbReference type="EMBL" id="KAK9273590.1"/>
    </source>
</evidence>
<dbReference type="AlphaFoldDB" id="A0AAP0RAA5"/>
<feature type="domain" description="DUF7865" evidence="2">
    <location>
        <begin position="1"/>
        <end position="54"/>
    </location>
</feature>
<accession>A0AAP0RAA5</accession>
<dbReference type="InterPro" id="IPR057187">
    <property type="entry name" value="DUF7865"/>
</dbReference>
<reference evidence="3 4" key="1">
    <citation type="journal article" date="2024" name="Plant J.">
        <title>Genome sequences and population genomics reveal climatic adaptation and genomic divergence between two closely related sweetgum species.</title>
        <authorList>
            <person name="Xu W.Q."/>
            <person name="Ren C.Q."/>
            <person name="Zhang X.Y."/>
            <person name="Comes H.P."/>
            <person name="Liu X.H."/>
            <person name="Li Y.G."/>
            <person name="Kettle C.J."/>
            <person name="Jalonen R."/>
            <person name="Gaisberger H."/>
            <person name="Ma Y.Z."/>
            <person name="Qiu Y.X."/>
        </authorList>
    </citation>
    <scope>NUCLEOTIDE SEQUENCE [LARGE SCALE GENOMIC DNA]</scope>
    <source>
        <strain evidence="3">Hangzhou</strain>
    </source>
</reference>
<dbReference type="Pfam" id="PF25266">
    <property type="entry name" value="DUF7865"/>
    <property type="match status" value="1"/>
</dbReference>